<dbReference type="Proteomes" id="UP000183410">
    <property type="component" value="Unassembled WGS sequence"/>
</dbReference>
<proteinExistence type="predicted"/>
<evidence type="ECO:0000259" key="1">
    <source>
        <dbReference type="Pfam" id="PF00149"/>
    </source>
</evidence>
<dbReference type="CDD" id="cd00838">
    <property type="entry name" value="MPP_superfamily"/>
    <property type="match status" value="1"/>
</dbReference>
<protein>
    <submittedName>
        <fullName evidence="2">Calcineurin-like phosphoesterase</fullName>
    </submittedName>
</protein>
<dbReference type="EMBL" id="FONN01000034">
    <property type="protein sequence ID" value="SFF40125.1"/>
    <property type="molecule type" value="Genomic_DNA"/>
</dbReference>
<sequence length="92" mass="10718">MKRMVTMSIYITGDIHGSISVGKRFNSKNFPVGKTLTKNDYVIIAGDFGLLWAGDREDWYWLNWLTNKPWTTLFIDGNHENFNLLESYPVEE</sequence>
<organism evidence="2 3">
    <name type="scientific">Paenibacillus algorifonticola</name>
    <dbReference type="NCBI Taxonomy" id="684063"/>
    <lineage>
        <taxon>Bacteria</taxon>
        <taxon>Bacillati</taxon>
        <taxon>Bacillota</taxon>
        <taxon>Bacilli</taxon>
        <taxon>Bacillales</taxon>
        <taxon>Paenibacillaceae</taxon>
        <taxon>Paenibacillus</taxon>
    </lineage>
</organism>
<dbReference type="InterPro" id="IPR004843">
    <property type="entry name" value="Calcineurin-like_PHP"/>
</dbReference>
<dbReference type="GO" id="GO:0016787">
    <property type="term" value="F:hydrolase activity"/>
    <property type="evidence" value="ECO:0007669"/>
    <property type="project" value="InterPro"/>
</dbReference>
<evidence type="ECO:0000313" key="2">
    <source>
        <dbReference type="EMBL" id="SFF40125.1"/>
    </source>
</evidence>
<dbReference type="Pfam" id="PF00149">
    <property type="entry name" value="Metallophos"/>
    <property type="match status" value="1"/>
</dbReference>
<feature type="domain" description="Calcineurin-like phosphoesterase" evidence="1">
    <location>
        <begin position="7"/>
        <end position="83"/>
    </location>
</feature>
<accession>A0A1I2ICW7</accession>
<dbReference type="SUPFAM" id="SSF56300">
    <property type="entry name" value="Metallo-dependent phosphatases"/>
    <property type="match status" value="1"/>
</dbReference>
<keyword evidence="3" id="KW-1185">Reference proteome</keyword>
<evidence type="ECO:0000313" key="3">
    <source>
        <dbReference type="Proteomes" id="UP000183410"/>
    </source>
</evidence>
<dbReference type="InterPro" id="IPR029052">
    <property type="entry name" value="Metallo-depent_PP-like"/>
</dbReference>
<reference evidence="3" key="1">
    <citation type="submission" date="2016-10" db="EMBL/GenBank/DDBJ databases">
        <authorList>
            <person name="Varghese N."/>
            <person name="Submissions S."/>
        </authorList>
    </citation>
    <scope>NUCLEOTIDE SEQUENCE [LARGE SCALE GENOMIC DNA]</scope>
    <source>
        <strain evidence="3">CGMCC 1.10223</strain>
    </source>
</reference>
<name>A0A1I2ICW7_9BACL</name>
<gene>
    <name evidence="2" type="ORF">SAMN04487969_1345</name>
</gene>
<dbReference type="AlphaFoldDB" id="A0A1I2ICW7"/>